<evidence type="ECO:0000256" key="2">
    <source>
        <dbReference type="SAM" id="Phobius"/>
    </source>
</evidence>
<keyword evidence="2" id="KW-0472">Membrane</keyword>
<keyword evidence="2" id="KW-1133">Transmembrane helix</keyword>
<organism evidence="4 5">
    <name type="scientific">Paraburkholderia piptadeniae</name>
    <dbReference type="NCBI Taxonomy" id="1701573"/>
    <lineage>
        <taxon>Bacteria</taxon>
        <taxon>Pseudomonadati</taxon>
        <taxon>Pseudomonadota</taxon>
        <taxon>Betaproteobacteria</taxon>
        <taxon>Burkholderiales</taxon>
        <taxon>Burkholderiaceae</taxon>
        <taxon>Paraburkholderia</taxon>
    </lineage>
</organism>
<proteinExistence type="predicted"/>
<dbReference type="AlphaFoldDB" id="A0A1N7RMY6"/>
<evidence type="ECO:0000313" key="4">
    <source>
        <dbReference type="EMBL" id="SIT36456.1"/>
    </source>
</evidence>
<evidence type="ECO:0000256" key="1">
    <source>
        <dbReference type="SAM" id="MobiDB-lite"/>
    </source>
</evidence>
<keyword evidence="5" id="KW-1185">Reference proteome</keyword>
<evidence type="ECO:0000259" key="3">
    <source>
        <dbReference type="Pfam" id="PF07811"/>
    </source>
</evidence>
<reference evidence="4" key="1">
    <citation type="submission" date="2016-12" db="EMBL/GenBank/DDBJ databases">
        <authorList>
            <person name="Moulin L."/>
        </authorList>
    </citation>
    <scope>NUCLEOTIDE SEQUENCE [LARGE SCALE GENOMIC DNA]</scope>
    <source>
        <strain evidence="4">STM 7183</strain>
    </source>
</reference>
<dbReference type="Pfam" id="PF07811">
    <property type="entry name" value="TadE"/>
    <property type="match status" value="1"/>
</dbReference>
<evidence type="ECO:0000313" key="5">
    <source>
        <dbReference type="Proteomes" id="UP000195569"/>
    </source>
</evidence>
<protein>
    <submittedName>
        <fullName evidence="4">TadE family protein</fullName>
    </submittedName>
</protein>
<keyword evidence="2" id="KW-0812">Transmembrane</keyword>
<accession>A0A1N7RMY6</accession>
<comment type="caution">
    <text evidence="4">The sequence shown here is derived from an EMBL/GenBank/DDBJ whole genome shotgun (WGS) entry which is preliminary data.</text>
</comment>
<feature type="region of interest" description="Disordered" evidence="1">
    <location>
        <begin position="1"/>
        <end position="30"/>
    </location>
</feature>
<feature type="transmembrane region" description="Helical" evidence="2">
    <location>
        <begin position="39"/>
        <end position="62"/>
    </location>
</feature>
<dbReference type="Proteomes" id="UP000195569">
    <property type="component" value="Unassembled WGS sequence"/>
</dbReference>
<feature type="domain" description="TadE-like" evidence="3">
    <location>
        <begin position="33"/>
        <end position="75"/>
    </location>
</feature>
<name>A0A1N7RMY6_9BURK</name>
<gene>
    <name evidence="4" type="ORF">BN2476_90091</name>
</gene>
<sequence>MHPGRLTLNTPMQPLPPAPRRHGARGSSSRQRGSSAVEFALVFPFFFMIFYAIVTFSLIFVAQQSLTLAAEEGARAALNYQQAQDVKTALDDRTAAACQAASSLTNWLAARANCDASWAACTFDATMRCVTVTLTYDYGSHPLVPPIPLLDAALPSRLTSTSMVQLNPGYVL</sequence>
<dbReference type="InterPro" id="IPR012495">
    <property type="entry name" value="TadE-like_dom"/>
</dbReference>
<dbReference type="EMBL" id="CYGY02000009">
    <property type="protein sequence ID" value="SIT36456.1"/>
    <property type="molecule type" value="Genomic_DNA"/>
</dbReference>